<dbReference type="RefSeq" id="XP_012211056.1">
    <property type="nucleotide sequence ID" value="XM_012355666.1"/>
</dbReference>
<dbReference type="AlphaFoldDB" id="A0A067BNC5"/>
<evidence type="ECO:0000313" key="1">
    <source>
        <dbReference type="EMBL" id="KDO18235.1"/>
    </source>
</evidence>
<organism evidence="1 2">
    <name type="scientific">Saprolegnia parasitica (strain CBS 223.65)</name>
    <dbReference type="NCBI Taxonomy" id="695850"/>
    <lineage>
        <taxon>Eukaryota</taxon>
        <taxon>Sar</taxon>
        <taxon>Stramenopiles</taxon>
        <taxon>Oomycota</taxon>
        <taxon>Saprolegniomycetes</taxon>
        <taxon>Saprolegniales</taxon>
        <taxon>Saprolegniaceae</taxon>
        <taxon>Saprolegnia</taxon>
    </lineage>
</organism>
<dbReference type="VEuPathDB" id="FungiDB:SPRG_16339"/>
<reference evidence="1 2" key="1">
    <citation type="journal article" date="2013" name="PLoS Genet.">
        <title>Distinctive expansion of potential virulence genes in the genome of the oomycete fish pathogen Saprolegnia parasitica.</title>
        <authorList>
            <person name="Jiang R.H."/>
            <person name="de Bruijn I."/>
            <person name="Haas B.J."/>
            <person name="Belmonte R."/>
            <person name="Lobach L."/>
            <person name="Christie J."/>
            <person name="van den Ackerveken G."/>
            <person name="Bottin A."/>
            <person name="Bulone V."/>
            <person name="Diaz-Moreno S.M."/>
            <person name="Dumas B."/>
            <person name="Fan L."/>
            <person name="Gaulin E."/>
            <person name="Govers F."/>
            <person name="Grenville-Briggs L.J."/>
            <person name="Horner N.R."/>
            <person name="Levin J.Z."/>
            <person name="Mammella M."/>
            <person name="Meijer H.J."/>
            <person name="Morris P."/>
            <person name="Nusbaum C."/>
            <person name="Oome S."/>
            <person name="Phillips A.J."/>
            <person name="van Rooyen D."/>
            <person name="Rzeszutek E."/>
            <person name="Saraiva M."/>
            <person name="Secombes C.J."/>
            <person name="Seidl M.F."/>
            <person name="Snel B."/>
            <person name="Stassen J.H."/>
            <person name="Sykes S."/>
            <person name="Tripathy S."/>
            <person name="van den Berg H."/>
            <person name="Vega-Arreguin J.C."/>
            <person name="Wawra S."/>
            <person name="Young S.K."/>
            <person name="Zeng Q."/>
            <person name="Dieguez-Uribeondo J."/>
            <person name="Russ C."/>
            <person name="Tyler B.M."/>
            <person name="van West P."/>
        </authorList>
    </citation>
    <scope>NUCLEOTIDE SEQUENCE [LARGE SCALE GENOMIC DNA]</scope>
    <source>
        <strain evidence="1 2">CBS 223.65</strain>
    </source>
</reference>
<dbReference type="Proteomes" id="UP000030745">
    <property type="component" value="Unassembled WGS sequence"/>
</dbReference>
<dbReference type="GeneID" id="24137974"/>
<proteinExistence type="predicted"/>
<evidence type="ECO:0000313" key="2">
    <source>
        <dbReference type="Proteomes" id="UP000030745"/>
    </source>
</evidence>
<sequence>MVLWLPYTQSTMSALQRRFQIAVTGHIVHVLATDYIESDAPPSGQCLSATSVVPLDLFLSNTAWPRFQADLEAYVRAPVALVDVTSDSFTLCAWTSHAAAAALTEYLLSQTTGLASVQPTPSNISMEIAPPTATEVDCQGSFCVVLHWSVPSALVLTARTELALSTTLVDANASHVRDGDTWLLSTTDDDATMGFRCVLASASGPIELTWAAERLSSDDDSASSVLTPLTLPDNWSAHLSSSEYHGRFVQMTIALSPPTDKDACDAACVALDACLAALVDWPLLAADLRAMDPSSRADLSGMFSSCDAASWHQWYLSNGHSVGASVAFLLTPAQQSLDVLQAPGTLFVHCNVWDEKWPL</sequence>
<protein>
    <submittedName>
        <fullName evidence="1">Uncharacterized protein</fullName>
    </submittedName>
</protein>
<dbReference type="OrthoDB" id="10386499at2759"/>
<name>A0A067BNC5_SAPPC</name>
<dbReference type="KEGG" id="spar:SPRG_16339"/>
<gene>
    <name evidence="1" type="ORF">SPRG_16339</name>
</gene>
<keyword evidence="2" id="KW-1185">Reference proteome</keyword>
<dbReference type="OMA" id="CDAASWH"/>
<accession>A0A067BNC5</accession>
<dbReference type="EMBL" id="KK583472">
    <property type="protein sequence ID" value="KDO18235.1"/>
    <property type="molecule type" value="Genomic_DNA"/>
</dbReference>